<evidence type="ECO:0000259" key="3">
    <source>
        <dbReference type="Pfam" id="PF00561"/>
    </source>
</evidence>
<dbReference type="Pfam" id="PF00561">
    <property type="entry name" value="Abhydrolase_1"/>
    <property type="match status" value="1"/>
</dbReference>
<accession>A0A852YHD5</accession>
<feature type="domain" description="AB hydrolase-1" evidence="3">
    <location>
        <begin position="37"/>
        <end position="282"/>
    </location>
</feature>
<dbReference type="InterPro" id="IPR051340">
    <property type="entry name" value="Haloalkane_dehalogenase"/>
</dbReference>
<keyword evidence="1" id="KW-0378">Hydrolase</keyword>
<dbReference type="GO" id="GO:0004301">
    <property type="term" value="F:epoxide hydrolase activity"/>
    <property type="evidence" value="ECO:0007669"/>
    <property type="project" value="TreeGrafter"/>
</dbReference>
<proteinExistence type="predicted"/>
<evidence type="ECO:0000313" key="5">
    <source>
        <dbReference type="Proteomes" id="UP000553888"/>
    </source>
</evidence>
<dbReference type="AlphaFoldDB" id="A0A852YHD5"/>
<dbReference type="Proteomes" id="UP000553888">
    <property type="component" value="Unassembled WGS sequence"/>
</dbReference>
<feature type="region of interest" description="Disordered" evidence="2">
    <location>
        <begin position="301"/>
        <end position="320"/>
    </location>
</feature>
<dbReference type="Gene3D" id="3.40.50.1820">
    <property type="entry name" value="alpha/beta hydrolase"/>
    <property type="match status" value="1"/>
</dbReference>
<dbReference type="EMBL" id="JACBZY010000001">
    <property type="protein sequence ID" value="NYG98478.1"/>
    <property type="molecule type" value="Genomic_DNA"/>
</dbReference>
<keyword evidence="5" id="KW-1185">Reference proteome</keyword>
<protein>
    <submittedName>
        <fullName evidence="4">Pimeloyl-ACP methyl ester carboxylesterase</fullName>
    </submittedName>
</protein>
<dbReference type="PANTHER" id="PTHR42977">
    <property type="entry name" value="HYDROLASE-RELATED"/>
    <property type="match status" value="1"/>
</dbReference>
<feature type="compositionally biased region" description="Low complexity" evidence="2">
    <location>
        <begin position="308"/>
        <end position="320"/>
    </location>
</feature>
<name>A0A852YHD5_9MICO</name>
<gene>
    <name evidence="4" type="ORF">BJ979_001104</name>
</gene>
<comment type="caution">
    <text evidence="4">The sequence shown here is derived from an EMBL/GenBank/DDBJ whole genome shotgun (WGS) entry which is preliminary data.</text>
</comment>
<dbReference type="RefSeq" id="WP_179565963.1">
    <property type="nucleotide sequence ID" value="NZ_JACBZY010000001.1"/>
</dbReference>
<dbReference type="InterPro" id="IPR000073">
    <property type="entry name" value="AB_hydrolase_1"/>
</dbReference>
<dbReference type="PRINTS" id="PR00111">
    <property type="entry name" value="ABHYDROLASE"/>
</dbReference>
<dbReference type="SUPFAM" id="SSF53474">
    <property type="entry name" value="alpha/beta-Hydrolases"/>
    <property type="match status" value="1"/>
</dbReference>
<dbReference type="InterPro" id="IPR029058">
    <property type="entry name" value="AB_hydrolase_fold"/>
</dbReference>
<evidence type="ECO:0000313" key="4">
    <source>
        <dbReference type="EMBL" id="NYG98478.1"/>
    </source>
</evidence>
<dbReference type="PANTHER" id="PTHR42977:SF3">
    <property type="entry name" value="AB HYDROLASE-1 DOMAIN-CONTAINING PROTEIN"/>
    <property type="match status" value="1"/>
</dbReference>
<sequence>MTSSPASPQSRPRIHHRTRTIDGLEIFSREAGPDDAPVVLLLHGFPTSSRMYRDLIPQLAEHRRVLAPDLPGFGSSSLPPRGDDGWGFGQAARVIDRWLEQLGVDRFTVYLMDIGGSIGWRLALARPTQIAGIVVQNAPLYPEDGGDFGLLPTYWHEPTPANRALAQAEALSLENTRAQYEVGVADADIDLLDPDAWQLDQAQLDRPGVADVAMDYLLDISRQVETFAAARAWLRETRPPLLVASGRGDVIFPEASQRAFLDDVPDAEFHALDTGHFALATHVDEIGALIRDFLARRVDAGGSSARTGSPAPAPAEGSAA</sequence>
<organism evidence="4 5">
    <name type="scientific">Schumannella luteola</name>
    <dbReference type="NCBI Taxonomy" id="472059"/>
    <lineage>
        <taxon>Bacteria</taxon>
        <taxon>Bacillati</taxon>
        <taxon>Actinomycetota</taxon>
        <taxon>Actinomycetes</taxon>
        <taxon>Micrococcales</taxon>
        <taxon>Microbacteriaceae</taxon>
        <taxon>Schumannella</taxon>
    </lineage>
</organism>
<evidence type="ECO:0000256" key="1">
    <source>
        <dbReference type="ARBA" id="ARBA00022801"/>
    </source>
</evidence>
<evidence type="ECO:0000256" key="2">
    <source>
        <dbReference type="SAM" id="MobiDB-lite"/>
    </source>
</evidence>
<reference evidence="4 5" key="1">
    <citation type="submission" date="2020-07" db="EMBL/GenBank/DDBJ databases">
        <title>Sequencing the genomes of 1000 actinobacteria strains.</title>
        <authorList>
            <person name="Klenk H.-P."/>
        </authorList>
    </citation>
    <scope>NUCLEOTIDE SEQUENCE [LARGE SCALE GENOMIC DNA]</scope>
    <source>
        <strain evidence="4 5">DSM 23141</strain>
    </source>
</reference>